<dbReference type="InterPro" id="IPR043132">
    <property type="entry name" value="BCAT-like_C"/>
</dbReference>
<name>A0ABQ3I9F8_9BACT</name>
<comment type="pathway">
    <text evidence="4">Amino-acid biosynthesis; L-valine biosynthesis; L-valine from pyruvate: step 4/4.</text>
</comment>
<evidence type="ECO:0000256" key="14">
    <source>
        <dbReference type="ARBA" id="ARBA00048798"/>
    </source>
</evidence>
<evidence type="ECO:0000256" key="6">
    <source>
        <dbReference type="ARBA" id="ARBA00009320"/>
    </source>
</evidence>
<evidence type="ECO:0000256" key="12">
    <source>
        <dbReference type="ARBA" id="ARBA00023304"/>
    </source>
</evidence>
<keyword evidence="12" id="KW-0100">Branched-chain amino acid biosynthesis</keyword>
<comment type="catalytic activity">
    <reaction evidence="13">
        <text>L-valine + 2-oxoglutarate = 3-methyl-2-oxobutanoate + L-glutamate</text>
        <dbReference type="Rhea" id="RHEA:24813"/>
        <dbReference type="ChEBI" id="CHEBI:11851"/>
        <dbReference type="ChEBI" id="CHEBI:16810"/>
        <dbReference type="ChEBI" id="CHEBI:29985"/>
        <dbReference type="ChEBI" id="CHEBI:57762"/>
        <dbReference type="EC" id="2.6.1.42"/>
    </reaction>
</comment>
<dbReference type="EMBL" id="BNAG01000003">
    <property type="protein sequence ID" value="GHE66606.1"/>
    <property type="molecule type" value="Genomic_DNA"/>
</dbReference>
<evidence type="ECO:0000256" key="13">
    <source>
        <dbReference type="ARBA" id="ARBA00048212"/>
    </source>
</evidence>
<comment type="caution">
    <text evidence="16">The sequence shown here is derived from an EMBL/GenBank/DDBJ whole genome shotgun (WGS) entry which is preliminary data.</text>
</comment>
<dbReference type="Proteomes" id="UP000658258">
    <property type="component" value="Unassembled WGS sequence"/>
</dbReference>
<dbReference type="InterPro" id="IPR043131">
    <property type="entry name" value="BCAT-like_N"/>
</dbReference>
<keyword evidence="17" id="KW-1185">Reference proteome</keyword>
<comment type="function">
    <text evidence="2">Acts on leucine, isoleucine and valine.</text>
</comment>
<protein>
    <recommendedName>
        <fullName evidence="7">branched-chain-amino-acid transaminase</fullName>
        <ecNumber evidence="7">2.6.1.42</ecNumber>
    </recommendedName>
</protein>
<evidence type="ECO:0000256" key="1">
    <source>
        <dbReference type="ARBA" id="ARBA00001933"/>
    </source>
</evidence>
<keyword evidence="11" id="KW-0663">Pyridoxal phosphate</keyword>
<comment type="similarity">
    <text evidence="6">Belongs to the class-IV pyridoxal-phosphate-dependent aminotransferase family.</text>
</comment>
<dbReference type="EC" id="2.6.1.42" evidence="7"/>
<dbReference type="CDD" id="cd01557">
    <property type="entry name" value="BCAT_beta_family"/>
    <property type="match status" value="1"/>
</dbReference>
<comment type="catalytic activity">
    <reaction evidence="14">
        <text>L-isoleucine + 2-oxoglutarate = (S)-3-methyl-2-oxopentanoate + L-glutamate</text>
        <dbReference type="Rhea" id="RHEA:24801"/>
        <dbReference type="ChEBI" id="CHEBI:16810"/>
        <dbReference type="ChEBI" id="CHEBI:29985"/>
        <dbReference type="ChEBI" id="CHEBI:35146"/>
        <dbReference type="ChEBI" id="CHEBI:58045"/>
        <dbReference type="EC" id="2.6.1.42"/>
    </reaction>
</comment>
<comment type="pathway">
    <text evidence="5">Amino-acid biosynthesis; L-leucine biosynthesis; L-leucine from 3-methyl-2-oxobutanoate: step 4/4.</text>
</comment>
<sequence>MYTTYNPLIMIETSAIRIEKTTQSRINELDENNIPFGRLYSDHMFLADYKDGQWQDLRIVPYQNISLSPANSALHYGITIFEGLKAYRNKDGEVVVFRPEANAKRLNISAERMCIPAVPEGLFMEALNELLKIDASWVPSAPGTALYVRPFVFGMDEYIGIRPSENFRFMIITGPVGSYYTKPVRVKIETKFSRAFEGGTGFAKAGGNYAASLYPARLAQKMGFDQLIWTDGKTHQYIEESGTMNVMFMIDDVLITAPTSGTILKGITRDSVLTIAREWGVKVEERPVAVAEVVAAAKEGRLKEAFGVGTAATIAPIATIGYEDEVYDLPAADDSFFSRKILKQLSGIRSGEIADKHGWIYKI</sequence>
<dbReference type="InterPro" id="IPR036038">
    <property type="entry name" value="Aminotransferase-like"/>
</dbReference>
<dbReference type="PANTHER" id="PTHR11825">
    <property type="entry name" value="SUBGROUP IIII AMINOTRANSFERASE"/>
    <property type="match status" value="1"/>
</dbReference>
<comment type="pathway">
    <text evidence="3">Amino-acid biosynthesis; L-isoleucine biosynthesis; L-isoleucine from 2-oxobutanoate: step 4/4.</text>
</comment>
<evidence type="ECO:0000256" key="11">
    <source>
        <dbReference type="ARBA" id="ARBA00022898"/>
    </source>
</evidence>
<evidence type="ECO:0000256" key="10">
    <source>
        <dbReference type="ARBA" id="ARBA00022679"/>
    </source>
</evidence>
<evidence type="ECO:0000256" key="15">
    <source>
        <dbReference type="ARBA" id="ARBA00049229"/>
    </source>
</evidence>
<evidence type="ECO:0000313" key="17">
    <source>
        <dbReference type="Proteomes" id="UP000658258"/>
    </source>
</evidence>
<evidence type="ECO:0000313" key="16">
    <source>
        <dbReference type="EMBL" id="GHE66606.1"/>
    </source>
</evidence>
<keyword evidence="10" id="KW-0808">Transferase</keyword>
<dbReference type="NCBIfam" id="NF009897">
    <property type="entry name" value="PRK13357.1"/>
    <property type="match status" value="1"/>
</dbReference>
<comment type="catalytic activity">
    <reaction evidence="15">
        <text>L-leucine + 2-oxoglutarate = 4-methyl-2-oxopentanoate + L-glutamate</text>
        <dbReference type="Rhea" id="RHEA:18321"/>
        <dbReference type="ChEBI" id="CHEBI:16810"/>
        <dbReference type="ChEBI" id="CHEBI:17865"/>
        <dbReference type="ChEBI" id="CHEBI:29985"/>
        <dbReference type="ChEBI" id="CHEBI:57427"/>
        <dbReference type="EC" id="2.6.1.42"/>
    </reaction>
</comment>
<evidence type="ECO:0000256" key="9">
    <source>
        <dbReference type="ARBA" id="ARBA00022605"/>
    </source>
</evidence>
<evidence type="ECO:0000256" key="8">
    <source>
        <dbReference type="ARBA" id="ARBA00022576"/>
    </source>
</evidence>
<dbReference type="PANTHER" id="PTHR11825:SF44">
    <property type="entry name" value="BRANCHED-CHAIN-AMINO-ACID AMINOTRANSFERASE"/>
    <property type="match status" value="1"/>
</dbReference>
<keyword evidence="8 16" id="KW-0032">Aminotransferase</keyword>
<dbReference type="Gene3D" id="3.20.10.10">
    <property type="entry name" value="D-amino Acid Aminotransferase, subunit A, domain 2"/>
    <property type="match status" value="1"/>
</dbReference>
<evidence type="ECO:0000256" key="4">
    <source>
        <dbReference type="ARBA" id="ARBA00004931"/>
    </source>
</evidence>
<organism evidence="16 17">
    <name type="scientific">Roseivirga thermotolerans</name>
    <dbReference type="NCBI Taxonomy" id="1758176"/>
    <lineage>
        <taxon>Bacteria</taxon>
        <taxon>Pseudomonadati</taxon>
        <taxon>Bacteroidota</taxon>
        <taxon>Cytophagia</taxon>
        <taxon>Cytophagales</taxon>
        <taxon>Roseivirgaceae</taxon>
        <taxon>Roseivirga</taxon>
    </lineage>
</organism>
<dbReference type="SUPFAM" id="SSF56752">
    <property type="entry name" value="D-aminoacid aminotransferase-like PLP-dependent enzymes"/>
    <property type="match status" value="1"/>
</dbReference>
<dbReference type="InterPro" id="IPR033939">
    <property type="entry name" value="BCAT_family"/>
</dbReference>
<dbReference type="InterPro" id="IPR005786">
    <property type="entry name" value="B_amino_transII"/>
</dbReference>
<gene>
    <name evidence="16" type="primary">ilvK</name>
    <name evidence="16" type="ORF">GCM10011340_22440</name>
</gene>
<dbReference type="InterPro" id="IPR001544">
    <property type="entry name" value="Aminotrans_IV"/>
</dbReference>
<keyword evidence="9" id="KW-0028">Amino-acid biosynthesis</keyword>
<evidence type="ECO:0000256" key="7">
    <source>
        <dbReference type="ARBA" id="ARBA00013053"/>
    </source>
</evidence>
<evidence type="ECO:0000256" key="5">
    <source>
        <dbReference type="ARBA" id="ARBA00005072"/>
    </source>
</evidence>
<evidence type="ECO:0000256" key="2">
    <source>
        <dbReference type="ARBA" id="ARBA00003109"/>
    </source>
</evidence>
<evidence type="ECO:0000256" key="3">
    <source>
        <dbReference type="ARBA" id="ARBA00004824"/>
    </source>
</evidence>
<comment type="cofactor">
    <cofactor evidence="1">
        <name>pyridoxal 5'-phosphate</name>
        <dbReference type="ChEBI" id="CHEBI:597326"/>
    </cofactor>
</comment>
<dbReference type="Gene3D" id="3.30.470.10">
    <property type="match status" value="1"/>
</dbReference>
<dbReference type="PIRSF" id="PIRSF006468">
    <property type="entry name" value="BCAT1"/>
    <property type="match status" value="1"/>
</dbReference>
<accession>A0ABQ3I9F8</accession>
<dbReference type="NCBIfam" id="TIGR01123">
    <property type="entry name" value="ilvE_II"/>
    <property type="match status" value="1"/>
</dbReference>
<dbReference type="Pfam" id="PF01063">
    <property type="entry name" value="Aminotran_4"/>
    <property type="match status" value="1"/>
</dbReference>
<reference evidence="17" key="1">
    <citation type="journal article" date="2019" name="Int. J. Syst. Evol. Microbiol.">
        <title>The Global Catalogue of Microorganisms (GCM) 10K type strain sequencing project: providing services to taxonomists for standard genome sequencing and annotation.</title>
        <authorList>
            <consortium name="The Broad Institute Genomics Platform"/>
            <consortium name="The Broad Institute Genome Sequencing Center for Infectious Disease"/>
            <person name="Wu L."/>
            <person name="Ma J."/>
        </authorList>
    </citation>
    <scope>NUCLEOTIDE SEQUENCE [LARGE SCALE GENOMIC DNA]</scope>
    <source>
        <strain evidence="17">CGMCC 1.15111</strain>
    </source>
</reference>
<proteinExistence type="inferred from homology"/>
<dbReference type="GO" id="GO:0008483">
    <property type="term" value="F:transaminase activity"/>
    <property type="evidence" value="ECO:0007669"/>
    <property type="project" value="UniProtKB-KW"/>
</dbReference>